<evidence type="ECO:0000313" key="8">
    <source>
        <dbReference type="EMBL" id="MFD0867965.1"/>
    </source>
</evidence>
<evidence type="ECO:0000256" key="2">
    <source>
        <dbReference type="ARBA" id="ARBA00006484"/>
    </source>
</evidence>
<dbReference type="PROSITE" id="PS00061">
    <property type="entry name" value="ADH_SHORT"/>
    <property type="match status" value="1"/>
</dbReference>
<dbReference type="Pfam" id="PF00106">
    <property type="entry name" value="adh_short"/>
    <property type="match status" value="1"/>
</dbReference>
<dbReference type="Proteomes" id="UP001597120">
    <property type="component" value="Unassembled WGS sequence"/>
</dbReference>
<comment type="catalytic activity">
    <reaction evidence="6">
        <text>(S)-acetoin + NAD(+) = diacetyl + NADH + H(+)</text>
        <dbReference type="Rhea" id="RHEA:27286"/>
        <dbReference type="ChEBI" id="CHEBI:15378"/>
        <dbReference type="ChEBI" id="CHEBI:15687"/>
        <dbReference type="ChEBI" id="CHEBI:16583"/>
        <dbReference type="ChEBI" id="CHEBI:57540"/>
        <dbReference type="ChEBI" id="CHEBI:57945"/>
        <dbReference type="EC" id="1.1.1.304"/>
    </reaction>
</comment>
<dbReference type="PANTHER" id="PTHR42760:SF121">
    <property type="entry name" value="3-OXOACYL-(ACYL-CARRIER-PROTEIN) REDUCTASE"/>
    <property type="match status" value="1"/>
</dbReference>
<dbReference type="EC" id="1.1.1.304" evidence="3"/>
<dbReference type="PANTHER" id="PTHR42760">
    <property type="entry name" value="SHORT-CHAIN DEHYDROGENASES/REDUCTASES FAMILY MEMBER"/>
    <property type="match status" value="1"/>
</dbReference>
<evidence type="ECO:0000256" key="1">
    <source>
        <dbReference type="ARBA" id="ARBA00003200"/>
    </source>
</evidence>
<dbReference type="InterPro" id="IPR020904">
    <property type="entry name" value="Sc_DH/Rdtase_CS"/>
</dbReference>
<organism evidence="8 9">
    <name type="scientific">Paenibacillus residui</name>
    <dbReference type="NCBI Taxonomy" id="629724"/>
    <lineage>
        <taxon>Bacteria</taxon>
        <taxon>Bacillati</taxon>
        <taxon>Bacillota</taxon>
        <taxon>Bacilli</taxon>
        <taxon>Bacillales</taxon>
        <taxon>Paenibacillaceae</taxon>
        <taxon>Paenibacillus</taxon>
    </lineage>
</organism>
<keyword evidence="5" id="KW-0520">NAD</keyword>
<dbReference type="InterPro" id="IPR002347">
    <property type="entry name" value="SDR_fam"/>
</dbReference>
<keyword evidence="9" id="KW-1185">Reference proteome</keyword>
<evidence type="ECO:0000256" key="7">
    <source>
        <dbReference type="RuleBase" id="RU000363"/>
    </source>
</evidence>
<dbReference type="NCBIfam" id="NF005559">
    <property type="entry name" value="PRK07231.1"/>
    <property type="match status" value="1"/>
</dbReference>
<comment type="similarity">
    <text evidence="2 7">Belongs to the short-chain dehydrogenases/reductases (SDR) family.</text>
</comment>
<dbReference type="NCBIfam" id="TIGR02415">
    <property type="entry name" value="23BDH"/>
    <property type="match status" value="1"/>
</dbReference>
<evidence type="ECO:0000313" key="9">
    <source>
        <dbReference type="Proteomes" id="UP001597120"/>
    </source>
</evidence>
<dbReference type="EMBL" id="JBHTIU010000008">
    <property type="protein sequence ID" value="MFD0867965.1"/>
    <property type="molecule type" value="Genomic_DNA"/>
</dbReference>
<sequence>MENSQKVAVITGAGQGIGKGIAKRLAHDGFAIVLSDMNEEVLNATVNEFKEQNINAASFVGDVSKQQDQKTLVKTAVDHFGRVDVFVNNAGIDQVSPLTDVEPAKLEKLFQVNVFGVLYGIQAAAEQMKKQETGGKIINACSIAGHRGFAMLGIYSASKFAVRALTQVAAQELAKNKITVNAYCPGIVGTGMWDRIDAAMVGYMGLQKGEAFKKFAEDIALGRTQEPEDVANFVSYLASPDSDYMTGQSVMIDGGIVYN</sequence>
<comment type="function">
    <text evidence="1">Catalyzes the irreversible reduction of 2,3-butanediol to (S)-acetoin in the presence of NADH.</text>
</comment>
<proteinExistence type="inferred from homology"/>
<comment type="caution">
    <text evidence="8">The sequence shown here is derived from an EMBL/GenBank/DDBJ whole genome shotgun (WGS) entry which is preliminary data.</text>
</comment>
<name>A0ABW3D7T9_9BACL</name>
<dbReference type="PRINTS" id="PR00081">
    <property type="entry name" value="GDHRDH"/>
</dbReference>
<gene>
    <name evidence="8" type="ORF">ACFQ03_02305</name>
</gene>
<reference evidence="9" key="1">
    <citation type="journal article" date="2019" name="Int. J. Syst. Evol. Microbiol.">
        <title>The Global Catalogue of Microorganisms (GCM) 10K type strain sequencing project: providing services to taxonomists for standard genome sequencing and annotation.</title>
        <authorList>
            <consortium name="The Broad Institute Genomics Platform"/>
            <consortium name="The Broad Institute Genome Sequencing Center for Infectious Disease"/>
            <person name="Wu L."/>
            <person name="Ma J."/>
        </authorList>
    </citation>
    <scope>NUCLEOTIDE SEQUENCE [LARGE SCALE GENOMIC DNA]</scope>
    <source>
        <strain evidence="9">CCUG 57263</strain>
    </source>
</reference>
<dbReference type="PRINTS" id="PR00080">
    <property type="entry name" value="SDRFAMILY"/>
</dbReference>
<keyword evidence="4" id="KW-0560">Oxidoreductase</keyword>
<dbReference type="RefSeq" id="WP_379285803.1">
    <property type="nucleotide sequence ID" value="NZ_JBHTIU010000008.1"/>
</dbReference>
<dbReference type="SUPFAM" id="SSF51735">
    <property type="entry name" value="NAD(P)-binding Rossmann-fold domains"/>
    <property type="match status" value="1"/>
</dbReference>
<dbReference type="InterPro" id="IPR014007">
    <property type="entry name" value="23BDH"/>
</dbReference>
<evidence type="ECO:0000256" key="6">
    <source>
        <dbReference type="ARBA" id="ARBA00047315"/>
    </source>
</evidence>
<dbReference type="Gene3D" id="3.40.50.720">
    <property type="entry name" value="NAD(P)-binding Rossmann-like Domain"/>
    <property type="match status" value="1"/>
</dbReference>
<evidence type="ECO:0000256" key="3">
    <source>
        <dbReference type="ARBA" id="ARBA00012848"/>
    </source>
</evidence>
<accession>A0ABW3D7T9</accession>
<protein>
    <recommendedName>
        <fullName evidence="3">diacetyl reductase [(S)-acetoin forming]</fullName>
        <ecNumber evidence="3">1.1.1.304</ecNumber>
    </recommendedName>
</protein>
<evidence type="ECO:0000256" key="5">
    <source>
        <dbReference type="ARBA" id="ARBA00023027"/>
    </source>
</evidence>
<dbReference type="InterPro" id="IPR036291">
    <property type="entry name" value="NAD(P)-bd_dom_sf"/>
</dbReference>
<evidence type="ECO:0000256" key="4">
    <source>
        <dbReference type="ARBA" id="ARBA00023002"/>
    </source>
</evidence>